<dbReference type="OrthoDB" id="163808at2"/>
<dbReference type="HOGENOM" id="CLU_139738_2_0_0"/>
<dbReference type="Proteomes" id="UP000054010">
    <property type="component" value="Unassembled WGS sequence"/>
</dbReference>
<protein>
    <submittedName>
        <fullName evidence="3">Pyridoxamine 5'-phosphate oxidase-related FMN-binding</fullName>
    </submittedName>
</protein>
<organism evidence="3 4">
    <name type="scientific">Oscillochloris trichoides DG-6</name>
    <dbReference type="NCBI Taxonomy" id="765420"/>
    <lineage>
        <taxon>Bacteria</taxon>
        <taxon>Bacillati</taxon>
        <taxon>Chloroflexota</taxon>
        <taxon>Chloroflexia</taxon>
        <taxon>Chloroflexales</taxon>
        <taxon>Chloroflexineae</taxon>
        <taxon>Oscillochloridaceae</taxon>
        <taxon>Oscillochloris</taxon>
    </lineage>
</organism>
<dbReference type="EMBL" id="ADVR01000018">
    <property type="protein sequence ID" value="EFO81285.1"/>
    <property type="molecule type" value="Genomic_DNA"/>
</dbReference>
<dbReference type="Gene3D" id="2.30.110.10">
    <property type="entry name" value="Electron Transport, Fmn-binding Protein, Chain A"/>
    <property type="match status" value="1"/>
</dbReference>
<accession>E1IC23</accession>
<dbReference type="NCBIfam" id="TIGR03666">
    <property type="entry name" value="Rv2061_F420"/>
    <property type="match status" value="1"/>
</dbReference>
<dbReference type="Pfam" id="PF01243">
    <property type="entry name" value="PNPOx_N"/>
    <property type="match status" value="1"/>
</dbReference>
<name>E1IC23_9CHLR</name>
<dbReference type="eggNOG" id="COG3467">
    <property type="taxonomic scope" value="Bacteria"/>
</dbReference>
<dbReference type="PANTHER" id="PTHR35176">
    <property type="entry name" value="HEME OXYGENASE HI_0854-RELATED"/>
    <property type="match status" value="1"/>
</dbReference>
<comment type="caution">
    <text evidence="3">The sequence shown here is derived from an EMBL/GenBank/DDBJ whole genome shotgun (WGS) entry which is preliminary data.</text>
</comment>
<evidence type="ECO:0000313" key="4">
    <source>
        <dbReference type="Proteomes" id="UP000054010"/>
    </source>
</evidence>
<proteinExistence type="predicted"/>
<sequence>MEQPTMTQTPQSDTFTALNKHQYANLFTYRKNGEAIKTPIWFALKNGKIYVVTTKNAGKVKRIRNNGRVMIGPSDARGTPLGETMEARARVLGPDEVEIAKAALDEKYGLFKAVFDFFMTVRGVERDWVEITPA</sequence>
<reference evidence="3 4" key="1">
    <citation type="journal article" date="2011" name="J. Bacteriol.">
        <title>Draft genome sequence of the anoxygenic filamentous phototrophic bacterium Oscillochloris trichoides subsp. DG-6.</title>
        <authorList>
            <person name="Kuznetsov B.B."/>
            <person name="Ivanovsky R.N."/>
            <person name="Keppen O.I."/>
            <person name="Sukhacheva M.V."/>
            <person name="Bumazhkin B.K."/>
            <person name="Patutina E.O."/>
            <person name="Beletsky A.V."/>
            <person name="Mardanov A.V."/>
            <person name="Baslerov R.V."/>
            <person name="Panteleeva A.N."/>
            <person name="Kolganova T.V."/>
            <person name="Ravin N.V."/>
            <person name="Skryabin K.G."/>
        </authorList>
    </citation>
    <scope>NUCLEOTIDE SEQUENCE [LARGE SCALE GENOMIC DNA]</scope>
    <source>
        <strain evidence="3 4">DG-6</strain>
    </source>
</reference>
<evidence type="ECO:0000256" key="1">
    <source>
        <dbReference type="ARBA" id="ARBA00023002"/>
    </source>
</evidence>
<dbReference type="STRING" id="765420.OSCT_0874"/>
<dbReference type="InterPro" id="IPR011576">
    <property type="entry name" value="Pyridox_Oxase_N"/>
</dbReference>
<keyword evidence="1" id="KW-0560">Oxidoreductase</keyword>
<keyword evidence="4" id="KW-1185">Reference proteome</keyword>
<gene>
    <name evidence="3" type="ORF">OSCT_0874</name>
</gene>
<dbReference type="GO" id="GO:0070967">
    <property type="term" value="F:coenzyme F420 binding"/>
    <property type="evidence" value="ECO:0007669"/>
    <property type="project" value="TreeGrafter"/>
</dbReference>
<dbReference type="AlphaFoldDB" id="E1IC23"/>
<feature type="domain" description="Pyridoxamine 5'-phosphate oxidase N-terminal" evidence="2">
    <location>
        <begin position="17"/>
        <end position="109"/>
    </location>
</feature>
<dbReference type="InterPro" id="IPR012349">
    <property type="entry name" value="Split_barrel_FMN-bd"/>
</dbReference>
<dbReference type="GO" id="GO:0016627">
    <property type="term" value="F:oxidoreductase activity, acting on the CH-CH group of donors"/>
    <property type="evidence" value="ECO:0007669"/>
    <property type="project" value="TreeGrafter"/>
</dbReference>
<dbReference type="PANTHER" id="PTHR35176:SF11">
    <property type="entry name" value="PYRIDOXAMINE 5'-PHOSPHATE OXIDASE FAMILY PROTEIN"/>
    <property type="match status" value="1"/>
</dbReference>
<evidence type="ECO:0000313" key="3">
    <source>
        <dbReference type="EMBL" id="EFO81285.1"/>
    </source>
</evidence>
<dbReference type="GO" id="GO:0005829">
    <property type="term" value="C:cytosol"/>
    <property type="evidence" value="ECO:0007669"/>
    <property type="project" value="TreeGrafter"/>
</dbReference>
<dbReference type="InterPro" id="IPR052019">
    <property type="entry name" value="F420H2_bilvrd_red/Heme_oxyg"/>
</dbReference>
<dbReference type="SUPFAM" id="SSF50475">
    <property type="entry name" value="FMN-binding split barrel"/>
    <property type="match status" value="1"/>
</dbReference>
<dbReference type="InterPro" id="IPR019965">
    <property type="entry name" value="PPOX_F420-dep_Rv2061_put"/>
</dbReference>
<evidence type="ECO:0000259" key="2">
    <source>
        <dbReference type="Pfam" id="PF01243"/>
    </source>
</evidence>